<sequence length="82" mass="9068">MKEMAFEGGGLEEEWVMVFLGPLRVGSQLRRNIRKHSIYNTSRNNDDKRISQITGTGASRDLSHSGPRKLPRPGSMASGPLS</sequence>
<reference evidence="2" key="1">
    <citation type="journal article" date="2023" name="Nat. Commun.">
        <title>Diploid and tetraploid genomes of Acorus and the evolution of monocots.</title>
        <authorList>
            <person name="Ma L."/>
            <person name="Liu K.W."/>
            <person name="Li Z."/>
            <person name="Hsiao Y.Y."/>
            <person name="Qi Y."/>
            <person name="Fu T."/>
            <person name="Tang G.D."/>
            <person name="Zhang D."/>
            <person name="Sun W.H."/>
            <person name="Liu D.K."/>
            <person name="Li Y."/>
            <person name="Chen G.Z."/>
            <person name="Liu X.D."/>
            <person name="Liao X.Y."/>
            <person name="Jiang Y.T."/>
            <person name="Yu X."/>
            <person name="Hao Y."/>
            <person name="Huang J."/>
            <person name="Zhao X.W."/>
            <person name="Ke S."/>
            <person name="Chen Y.Y."/>
            <person name="Wu W.L."/>
            <person name="Hsu J.L."/>
            <person name="Lin Y.F."/>
            <person name="Huang M.D."/>
            <person name="Li C.Y."/>
            <person name="Huang L."/>
            <person name="Wang Z.W."/>
            <person name="Zhao X."/>
            <person name="Zhong W.Y."/>
            <person name="Peng D.H."/>
            <person name="Ahmad S."/>
            <person name="Lan S."/>
            <person name="Zhang J.S."/>
            <person name="Tsai W.C."/>
            <person name="Van de Peer Y."/>
            <person name="Liu Z.J."/>
        </authorList>
    </citation>
    <scope>NUCLEOTIDE SEQUENCE</scope>
    <source>
        <strain evidence="2">CP</strain>
    </source>
</reference>
<evidence type="ECO:0000313" key="2">
    <source>
        <dbReference type="EMBL" id="KAK1293464.1"/>
    </source>
</evidence>
<dbReference type="Proteomes" id="UP001180020">
    <property type="component" value="Unassembled WGS sequence"/>
</dbReference>
<reference evidence="2" key="2">
    <citation type="submission" date="2023-06" db="EMBL/GenBank/DDBJ databases">
        <authorList>
            <person name="Ma L."/>
            <person name="Liu K.-W."/>
            <person name="Li Z."/>
            <person name="Hsiao Y.-Y."/>
            <person name="Qi Y."/>
            <person name="Fu T."/>
            <person name="Tang G."/>
            <person name="Zhang D."/>
            <person name="Sun W.-H."/>
            <person name="Liu D.-K."/>
            <person name="Li Y."/>
            <person name="Chen G.-Z."/>
            <person name="Liu X.-D."/>
            <person name="Liao X.-Y."/>
            <person name="Jiang Y.-T."/>
            <person name="Yu X."/>
            <person name="Hao Y."/>
            <person name="Huang J."/>
            <person name="Zhao X.-W."/>
            <person name="Ke S."/>
            <person name="Chen Y.-Y."/>
            <person name="Wu W.-L."/>
            <person name="Hsu J.-L."/>
            <person name="Lin Y.-F."/>
            <person name="Huang M.-D."/>
            <person name="Li C.-Y."/>
            <person name="Huang L."/>
            <person name="Wang Z.-W."/>
            <person name="Zhao X."/>
            <person name="Zhong W.-Y."/>
            <person name="Peng D.-H."/>
            <person name="Ahmad S."/>
            <person name="Lan S."/>
            <person name="Zhang J.-S."/>
            <person name="Tsai W.-C."/>
            <person name="Van De Peer Y."/>
            <person name="Liu Z.-J."/>
        </authorList>
    </citation>
    <scope>NUCLEOTIDE SEQUENCE</scope>
    <source>
        <strain evidence="2">CP</strain>
        <tissue evidence="2">Leaves</tissue>
    </source>
</reference>
<evidence type="ECO:0000313" key="3">
    <source>
        <dbReference type="Proteomes" id="UP001180020"/>
    </source>
</evidence>
<gene>
    <name evidence="2" type="ORF">QJS10_CPB17g00109</name>
</gene>
<feature type="region of interest" description="Disordered" evidence="1">
    <location>
        <begin position="36"/>
        <end position="82"/>
    </location>
</feature>
<comment type="caution">
    <text evidence="2">The sequence shown here is derived from an EMBL/GenBank/DDBJ whole genome shotgun (WGS) entry which is preliminary data.</text>
</comment>
<accession>A0AAV9CYC0</accession>
<name>A0AAV9CYC0_ACOCL</name>
<protein>
    <submittedName>
        <fullName evidence="2">Uncharacterized protein</fullName>
    </submittedName>
</protein>
<proteinExistence type="predicted"/>
<evidence type="ECO:0000256" key="1">
    <source>
        <dbReference type="SAM" id="MobiDB-lite"/>
    </source>
</evidence>
<dbReference type="AlphaFoldDB" id="A0AAV9CYC0"/>
<dbReference type="EMBL" id="JAUJYO010000017">
    <property type="protein sequence ID" value="KAK1293464.1"/>
    <property type="molecule type" value="Genomic_DNA"/>
</dbReference>
<organism evidence="2 3">
    <name type="scientific">Acorus calamus</name>
    <name type="common">Sweet flag</name>
    <dbReference type="NCBI Taxonomy" id="4465"/>
    <lineage>
        <taxon>Eukaryota</taxon>
        <taxon>Viridiplantae</taxon>
        <taxon>Streptophyta</taxon>
        <taxon>Embryophyta</taxon>
        <taxon>Tracheophyta</taxon>
        <taxon>Spermatophyta</taxon>
        <taxon>Magnoliopsida</taxon>
        <taxon>Liliopsida</taxon>
        <taxon>Acoraceae</taxon>
        <taxon>Acorus</taxon>
    </lineage>
</organism>
<keyword evidence="3" id="KW-1185">Reference proteome</keyword>